<evidence type="ECO:0000313" key="12">
    <source>
        <dbReference type="Proteomes" id="UP000712281"/>
    </source>
</evidence>
<evidence type="ECO:0000256" key="2">
    <source>
        <dbReference type="ARBA" id="ARBA00007849"/>
    </source>
</evidence>
<organism evidence="11 12">
    <name type="scientific">Brassica cretica</name>
    <name type="common">Mustard</name>
    <dbReference type="NCBI Taxonomy" id="69181"/>
    <lineage>
        <taxon>Eukaryota</taxon>
        <taxon>Viridiplantae</taxon>
        <taxon>Streptophyta</taxon>
        <taxon>Embryophyta</taxon>
        <taxon>Tracheophyta</taxon>
        <taxon>Spermatophyta</taxon>
        <taxon>Magnoliopsida</taxon>
        <taxon>eudicotyledons</taxon>
        <taxon>Gunneridae</taxon>
        <taxon>Pentapetalae</taxon>
        <taxon>rosids</taxon>
        <taxon>malvids</taxon>
        <taxon>Brassicales</taxon>
        <taxon>Brassicaceae</taxon>
        <taxon>Brassiceae</taxon>
        <taxon>Brassica</taxon>
    </lineage>
</organism>
<evidence type="ECO:0000256" key="7">
    <source>
        <dbReference type="ARBA" id="ARBA00034414"/>
    </source>
</evidence>
<dbReference type="Gene3D" id="3.20.20.80">
    <property type="entry name" value="Glycosidases"/>
    <property type="match status" value="1"/>
</dbReference>
<keyword evidence="4" id="KW-0963">Cytoplasm</keyword>
<dbReference type="PANTHER" id="PTHR13246">
    <property type="entry name" value="ENDO BETA N-ACETYLGLUCOSAMINIDASE"/>
    <property type="match status" value="1"/>
</dbReference>
<comment type="catalytic activity">
    <reaction evidence="7">
        <text>an N(4)-(oligosaccharide-(1-&gt;3)-[oligosaccharide-(1-&gt;6)]-beta-D-Man-(1-&gt;4)-beta-D-GlcNAc-(1-&gt;4)-alpha-D-GlcNAc)-L-asparaginyl-[protein] + H2O = an oligosaccharide-(1-&gt;3)-[oligosaccharide-(1-&gt;6)]-beta-D-Man-(1-&gt;4)-D-GlcNAc + N(4)-(N-acetyl-beta-D-glucosaminyl)-L-asparaginyl-[protein]</text>
        <dbReference type="Rhea" id="RHEA:73067"/>
        <dbReference type="Rhea" id="RHEA-COMP:12603"/>
        <dbReference type="Rhea" id="RHEA-COMP:18176"/>
        <dbReference type="ChEBI" id="CHEBI:15377"/>
        <dbReference type="ChEBI" id="CHEBI:132248"/>
        <dbReference type="ChEBI" id="CHEBI:192714"/>
        <dbReference type="ChEBI" id="CHEBI:192715"/>
        <dbReference type="EC" id="3.2.1.96"/>
    </reaction>
</comment>
<feature type="domain" description="Cytosolic endo-beta-N-acetylglucosaminidase TIM barrel" evidence="9">
    <location>
        <begin position="79"/>
        <end position="155"/>
    </location>
</feature>
<dbReference type="EMBL" id="QGKW02001660">
    <property type="protein sequence ID" value="KAF2579451.1"/>
    <property type="molecule type" value="Genomic_DNA"/>
</dbReference>
<comment type="caution">
    <text evidence="11">The sequence shown here is derived from an EMBL/GenBank/DDBJ whole genome shotgun (WGS) entry which is preliminary data.</text>
</comment>
<comment type="similarity">
    <text evidence="2">Belongs to the glycosyl hydrolase 85 family.</text>
</comment>
<dbReference type="Pfam" id="PF03644">
    <property type="entry name" value="Glyco_hydro_85"/>
    <property type="match status" value="1"/>
</dbReference>
<feature type="region of interest" description="Disordered" evidence="8">
    <location>
        <begin position="1"/>
        <end position="22"/>
    </location>
</feature>
<evidence type="ECO:0000256" key="5">
    <source>
        <dbReference type="ARBA" id="ARBA00022801"/>
    </source>
</evidence>
<protein>
    <recommendedName>
        <fullName evidence="3">mannosyl-glycoprotein endo-beta-N-acetylglucosaminidase</fullName>
        <ecNumber evidence="3">3.2.1.96</ecNumber>
    </recommendedName>
</protein>
<dbReference type="Pfam" id="PF25529">
    <property type="entry name" value="Ig_ENGASE1_C"/>
    <property type="match status" value="1"/>
</dbReference>
<gene>
    <name evidence="11" type="ORF">F2Q68_00000144</name>
</gene>
<proteinExistence type="inferred from homology"/>
<dbReference type="InterPro" id="IPR057882">
    <property type="entry name" value="ENGase_C"/>
</dbReference>
<dbReference type="GO" id="GO:0005829">
    <property type="term" value="C:cytosol"/>
    <property type="evidence" value="ECO:0007669"/>
    <property type="project" value="UniProtKB-SubCell"/>
</dbReference>
<evidence type="ECO:0000256" key="4">
    <source>
        <dbReference type="ARBA" id="ARBA00022490"/>
    </source>
</evidence>
<dbReference type="AlphaFoldDB" id="A0A8S9JB57"/>
<dbReference type="EC" id="3.2.1.96" evidence="3"/>
<feature type="domain" description="Cytosolic endo-beta-N-acetylglucosaminidase C-terminal" evidence="10">
    <location>
        <begin position="307"/>
        <end position="427"/>
    </location>
</feature>
<evidence type="ECO:0000256" key="1">
    <source>
        <dbReference type="ARBA" id="ARBA00004514"/>
    </source>
</evidence>
<dbReference type="InterPro" id="IPR032979">
    <property type="entry name" value="ENGase"/>
</dbReference>
<dbReference type="GO" id="GO:0033925">
    <property type="term" value="F:mannosyl-glycoprotein endo-beta-N-acetylglucosaminidase activity"/>
    <property type="evidence" value="ECO:0007669"/>
    <property type="project" value="UniProtKB-EC"/>
</dbReference>
<evidence type="ECO:0000256" key="6">
    <source>
        <dbReference type="ARBA" id="ARBA00023295"/>
    </source>
</evidence>
<keyword evidence="6" id="KW-0326">Glycosidase</keyword>
<evidence type="ECO:0000256" key="3">
    <source>
        <dbReference type="ARBA" id="ARBA00012566"/>
    </source>
</evidence>
<comment type="subcellular location">
    <subcellularLocation>
        <location evidence="1">Cytoplasm</location>
        <location evidence="1">Cytosol</location>
    </subcellularLocation>
</comment>
<evidence type="ECO:0000256" key="8">
    <source>
        <dbReference type="SAM" id="MobiDB-lite"/>
    </source>
</evidence>
<dbReference type="InterPro" id="IPR005201">
    <property type="entry name" value="TIM_ENGase"/>
</dbReference>
<keyword evidence="5" id="KW-0378">Hydrolase</keyword>
<evidence type="ECO:0000259" key="9">
    <source>
        <dbReference type="Pfam" id="PF03644"/>
    </source>
</evidence>
<sequence length="441" mass="49599">MSISEDETMLSPPPPFDPTKPSTPISFPIKTLQDLASRSYFDSFHFPFNRSSVSLRQNIGSLPDRSRLLVCHDMKGGYVDDKWVQGCGNNKGFAIWNWYLMDVFVYFAHSLVTLPPPCWTNTAHRHGVKVLGTFITEWDEGKATCKELLATKESAQIGREASYNGGGNISFKGTLKRNAHYTTRLFKPNLQLSGSHISVSYSVKSDERSMLGILLRFSTPSQETKSLVMAPNEYMHRFGDMFLPCLRRTTSDWTVHETNLLMDGHTLTEISALCYGPDDLAEETNTQGYSALLGHISINSQQKTKPFPPASAWVIDAHNIEIVPGDSGSRTLSCKLEWRLKHPEEDSVFTRYNVYGEKLNSSDYRSRKVMEEPRSEKVFLGTAHVDAYYVSDMVFGPDVKKVRFVIQTWGEDGSWQELDASPNILVEAESLSSKLCCCGLI</sequence>
<dbReference type="PANTHER" id="PTHR13246:SF1">
    <property type="entry name" value="CYTOSOLIC ENDO-BETA-N-ACETYLGLUCOSAMINIDASE"/>
    <property type="match status" value="1"/>
</dbReference>
<evidence type="ECO:0000259" key="10">
    <source>
        <dbReference type="Pfam" id="PF25529"/>
    </source>
</evidence>
<reference evidence="11" key="1">
    <citation type="submission" date="2019-12" db="EMBL/GenBank/DDBJ databases">
        <title>Genome sequencing and annotation of Brassica cretica.</title>
        <authorList>
            <person name="Studholme D.J."/>
            <person name="Sarris P.F."/>
        </authorList>
    </citation>
    <scope>NUCLEOTIDE SEQUENCE</scope>
    <source>
        <strain evidence="11">PFS-001/15</strain>
        <tissue evidence="11">Leaf</tissue>
    </source>
</reference>
<dbReference type="Proteomes" id="UP000712281">
    <property type="component" value="Unassembled WGS sequence"/>
</dbReference>
<name>A0A8S9JB57_BRACR</name>
<evidence type="ECO:0000313" key="11">
    <source>
        <dbReference type="EMBL" id="KAF2579451.1"/>
    </source>
</evidence>
<accession>A0A8S9JB57</accession>